<accession>A0ABQ9ECU1</accession>
<reference evidence="1 2" key="1">
    <citation type="submission" date="2022-12" db="EMBL/GenBank/DDBJ databases">
        <title>Chromosome-level genome of Tegillarca granosa.</title>
        <authorList>
            <person name="Kim J."/>
        </authorList>
    </citation>
    <scope>NUCLEOTIDE SEQUENCE [LARGE SCALE GENOMIC DNA]</scope>
    <source>
        <strain evidence="1">Teg-2019</strain>
        <tissue evidence="1">Adductor muscle</tissue>
    </source>
</reference>
<proteinExistence type="predicted"/>
<keyword evidence="2" id="KW-1185">Reference proteome</keyword>
<comment type="caution">
    <text evidence="1">The sequence shown here is derived from an EMBL/GenBank/DDBJ whole genome shotgun (WGS) entry which is preliminary data.</text>
</comment>
<organism evidence="1 2">
    <name type="scientific">Tegillarca granosa</name>
    <name type="common">Malaysian cockle</name>
    <name type="synonym">Anadara granosa</name>
    <dbReference type="NCBI Taxonomy" id="220873"/>
    <lineage>
        <taxon>Eukaryota</taxon>
        <taxon>Metazoa</taxon>
        <taxon>Spiralia</taxon>
        <taxon>Lophotrochozoa</taxon>
        <taxon>Mollusca</taxon>
        <taxon>Bivalvia</taxon>
        <taxon>Autobranchia</taxon>
        <taxon>Pteriomorphia</taxon>
        <taxon>Arcoida</taxon>
        <taxon>Arcoidea</taxon>
        <taxon>Arcidae</taxon>
        <taxon>Tegillarca</taxon>
    </lineage>
</organism>
<evidence type="ECO:0000313" key="1">
    <source>
        <dbReference type="EMBL" id="KAJ8301646.1"/>
    </source>
</evidence>
<protein>
    <submittedName>
        <fullName evidence="1">Uncharacterized protein</fullName>
    </submittedName>
</protein>
<gene>
    <name evidence="1" type="ORF">KUTeg_020633</name>
</gene>
<evidence type="ECO:0000313" key="2">
    <source>
        <dbReference type="Proteomes" id="UP001217089"/>
    </source>
</evidence>
<dbReference type="Proteomes" id="UP001217089">
    <property type="component" value="Unassembled WGS sequence"/>
</dbReference>
<dbReference type="EMBL" id="JARBDR010000918">
    <property type="protein sequence ID" value="KAJ8301646.1"/>
    <property type="molecule type" value="Genomic_DNA"/>
</dbReference>
<sequence>MIVGSERAVLTYPELLKEELEDLNQMVQPKENEFAVSYLYKNVGSTSIDFNAEISDETLQQLKDLGLLDNKFLKNMSKKLKTHFAKELMSKQFKHMDGLGLNATKHARLAEITTLDGSIAITLAAHQAIGLKSATACHGKALVVIVCQQLQCESLAVIVSHWVSLLNKLLTGCETETLVSSDAASIQIRATLTEDGKNILSKWRENLDIKWLNS</sequence>
<name>A0ABQ9ECU1_TEGGR</name>